<dbReference type="eggNOG" id="COG1208">
    <property type="taxonomic scope" value="Bacteria"/>
</dbReference>
<evidence type="ECO:0000313" key="3">
    <source>
        <dbReference type="Proteomes" id="UP000000483"/>
    </source>
</evidence>
<dbReference type="GO" id="GO:0016740">
    <property type="term" value="F:transferase activity"/>
    <property type="evidence" value="ECO:0007669"/>
    <property type="project" value="UniProtKB-KW"/>
</dbReference>
<dbReference type="KEGG" id="dao:Desac_1514"/>
<dbReference type="Pfam" id="PF00483">
    <property type="entry name" value="NTP_transferase"/>
    <property type="match status" value="2"/>
</dbReference>
<dbReference type="OrthoDB" id="9788272at2"/>
<evidence type="ECO:0000313" key="2">
    <source>
        <dbReference type="EMBL" id="AEB09369.1"/>
    </source>
</evidence>
<dbReference type="PANTHER" id="PTHR22572">
    <property type="entry name" value="SUGAR-1-PHOSPHATE GUANYL TRANSFERASE"/>
    <property type="match status" value="1"/>
</dbReference>
<dbReference type="InterPro" id="IPR005835">
    <property type="entry name" value="NTP_transferase_dom"/>
</dbReference>
<dbReference type="Gene3D" id="2.160.10.10">
    <property type="entry name" value="Hexapeptide repeat proteins"/>
    <property type="match status" value="1"/>
</dbReference>
<proteinExistence type="predicted"/>
<dbReference type="STRING" id="880072.Desac_1514"/>
<reference evidence="3" key="2">
    <citation type="submission" date="2011-03" db="EMBL/GenBank/DDBJ databases">
        <title>The complete genome of Desulfobacca acetoxidans DSM 11109.</title>
        <authorList>
            <consortium name="US DOE Joint Genome Institute (JGI-PGF)"/>
            <person name="Lucas S."/>
            <person name="Copeland A."/>
            <person name="Lapidus A."/>
            <person name="Bruce D."/>
            <person name="Goodwin L."/>
            <person name="Pitluck S."/>
            <person name="Peters L."/>
            <person name="Kyrpides N."/>
            <person name="Mavromatis K."/>
            <person name="Ivanova N."/>
            <person name="Ovchinnikova G."/>
            <person name="Teshima H."/>
            <person name="Detter J.C."/>
            <person name="Han C."/>
            <person name="Land M."/>
            <person name="Hauser L."/>
            <person name="Markowitz V."/>
            <person name="Cheng J.-F."/>
            <person name="Hugenholtz P."/>
            <person name="Woyke T."/>
            <person name="Wu D."/>
            <person name="Spring S."/>
            <person name="Schueler E."/>
            <person name="Brambilla E."/>
            <person name="Klenk H.-P."/>
            <person name="Eisen J.A."/>
        </authorList>
    </citation>
    <scope>NUCLEOTIDE SEQUENCE [LARGE SCALE GENOMIC DNA]</scope>
    <source>
        <strain evidence="3">ATCC 700848 / DSM 11109 / ASRB2</strain>
    </source>
</reference>
<dbReference type="Proteomes" id="UP000000483">
    <property type="component" value="Chromosome"/>
</dbReference>
<dbReference type="SUPFAM" id="SSF53448">
    <property type="entry name" value="Nucleotide-diphospho-sugar transferases"/>
    <property type="match status" value="1"/>
</dbReference>
<dbReference type="AlphaFoldDB" id="F2NCT8"/>
<keyword evidence="3" id="KW-1185">Reference proteome</keyword>
<evidence type="ECO:0000259" key="1">
    <source>
        <dbReference type="Pfam" id="PF00483"/>
    </source>
</evidence>
<dbReference type="SUPFAM" id="SSF51161">
    <property type="entry name" value="Trimeric LpxA-like enzymes"/>
    <property type="match status" value="1"/>
</dbReference>
<dbReference type="Gene3D" id="3.90.550.10">
    <property type="entry name" value="Spore Coat Polysaccharide Biosynthesis Protein SpsA, Chain A"/>
    <property type="match status" value="1"/>
</dbReference>
<name>F2NCT8_DESAR</name>
<protein>
    <submittedName>
        <fullName evidence="2">Nucleotidyl transferase</fullName>
    </submittedName>
</protein>
<dbReference type="InterPro" id="IPR011004">
    <property type="entry name" value="Trimer_LpxA-like_sf"/>
</dbReference>
<feature type="domain" description="Nucleotidyl transferase" evidence="1">
    <location>
        <begin position="9"/>
        <end position="132"/>
    </location>
</feature>
<sequence length="328" mass="35410">MTVDFSPTAVILAAGLGTRLRPLSYQVPKPLFPIINRPLLGLILAQLHAAGFRRVGINTHHRADEIKAFLEANTPTELEIYLSYEPVILGTAGGIRQLAGFLGETPFLVINGDIVTDLDLAATYQAHHPEALATLVLHDYPRFNNVWLSQGDRIAAFGPARLPMSTAPPLAFTGVQVISPRLFNYIAPGLFVNIIDVYRQAIAAGEVVAAHREEGFYWQDIGTPQDYLEIHRRLLAGELPVLANFLPPLTDPFLDAGAVLGPRVCCDGGVCLGAGVRVGEEAYLKNTVLWADTVVDPGVRLVDCLVGRGVRVRESAVARTLTGGPEPS</sequence>
<keyword evidence="2" id="KW-0808">Transferase</keyword>
<dbReference type="CDD" id="cd06422">
    <property type="entry name" value="NTP_transferase_like_1"/>
    <property type="match status" value="1"/>
</dbReference>
<dbReference type="HOGENOM" id="CLU_029499_2_1_7"/>
<organism evidence="2 3">
    <name type="scientific">Desulfobacca acetoxidans (strain ATCC 700848 / DSM 11109 / ASRB2)</name>
    <dbReference type="NCBI Taxonomy" id="880072"/>
    <lineage>
        <taxon>Bacteria</taxon>
        <taxon>Pseudomonadati</taxon>
        <taxon>Thermodesulfobacteriota</taxon>
        <taxon>Desulfobaccia</taxon>
        <taxon>Desulfobaccales</taxon>
        <taxon>Desulfobaccaceae</taxon>
        <taxon>Desulfobacca</taxon>
    </lineage>
</organism>
<dbReference type="InterPro" id="IPR050486">
    <property type="entry name" value="Mannose-1P_guanyltransferase"/>
</dbReference>
<reference evidence="2 3" key="1">
    <citation type="journal article" date="2011" name="Stand. Genomic Sci.">
        <title>Complete genome sequence of the acetate-degrading sulfate reducer Desulfobacca acetoxidans type strain (ASRB2).</title>
        <authorList>
            <person name="Goker M."/>
            <person name="Teshima H."/>
            <person name="Lapidus A."/>
            <person name="Nolan M."/>
            <person name="Lucas S."/>
            <person name="Hammon N."/>
            <person name="Deshpande S."/>
            <person name="Cheng J.F."/>
            <person name="Tapia R."/>
            <person name="Han C."/>
            <person name="Goodwin L."/>
            <person name="Pitluck S."/>
            <person name="Huntemann M."/>
            <person name="Liolios K."/>
            <person name="Ivanova N."/>
            <person name="Pagani I."/>
            <person name="Mavromatis K."/>
            <person name="Ovchinikova G."/>
            <person name="Pati A."/>
            <person name="Chen A."/>
            <person name="Palaniappan K."/>
            <person name="Land M."/>
            <person name="Hauser L."/>
            <person name="Brambilla E.M."/>
            <person name="Rohde M."/>
            <person name="Spring S."/>
            <person name="Detter J.C."/>
            <person name="Woyke T."/>
            <person name="Bristow J."/>
            <person name="Eisen J.A."/>
            <person name="Markowitz V."/>
            <person name="Hugenholtz P."/>
            <person name="Kyrpides N.C."/>
            <person name="Klenk H.P."/>
        </authorList>
    </citation>
    <scope>NUCLEOTIDE SEQUENCE [LARGE SCALE GENOMIC DNA]</scope>
    <source>
        <strain evidence="3">ATCC 700848 / DSM 11109 / ASRB2</strain>
    </source>
</reference>
<dbReference type="EMBL" id="CP002629">
    <property type="protein sequence ID" value="AEB09369.1"/>
    <property type="molecule type" value="Genomic_DNA"/>
</dbReference>
<dbReference type="RefSeq" id="WP_013706479.1">
    <property type="nucleotide sequence ID" value="NC_015388.1"/>
</dbReference>
<feature type="domain" description="Nucleotidyl transferase" evidence="1">
    <location>
        <begin position="193"/>
        <end position="235"/>
    </location>
</feature>
<gene>
    <name evidence="2" type="ordered locus">Desac_1514</name>
</gene>
<accession>F2NCT8</accession>
<dbReference type="InterPro" id="IPR029044">
    <property type="entry name" value="Nucleotide-diphossugar_trans"/>
</dbReference>